<evidence type="ECO:0000259" key="3">
    <source>
        <dbReference type="PROSITE" id="PS01180"/>
    </source>
</evidence>
<dbReference type="EMBL" id="FN654465">
    <property type="protein sequence ID" value="CBY33997.1"/>
    <property type="molecule type" value="Genomic_DNA"/>
</dbReference>
<feature type="domain" description="CUB" evidence="3">
    <location>
        <begin position="32"/>
        <end position="161"/>
    </location>
</feature>
<comment type="caution">
    <text evidence="2">Lacks conserved residue(s) required for the propagation of feature annotation.</text>
</comment>
<dbReference type="SMART" id="SM00042">
    <property type="entry name" value="CUB"/>
    <property type="match status" value="1"/>
</dbReference>
<proteinExistence type="predicted"/>
<dbReference type="PANTHER" id="PTHR24255">
    <property type="entry name" value="COMPLEMENT COMPONENT 1, S SUBCOMPONENT-RELATED"/>
    <property type="match status" value="1"/>
</dbReference>
<dbReference type="InterPro" id="IPR035914">
    <property type="entry name" value="Sperma_CUB_dom_sf"/>
</dbReference>
<dbReference type="CDD" id="cd00041">
    <property type="entry name" value="CUB"/>
    <property type="match status" value="1"/>
</dbReference>
<protein>
    <recommendedName>
        <fullName evidence="3">CUB domain-containing protein</fullName>
    </recommendedName>
</protein>
<dbReference type="GO" id="GO:0004252">
    <property type="term" value="F:serine-type endopeptidase activity"/>
    <property type="evidence" value="ECO:0007669"/>
    <property type="project" value="TreeGrafter"/>
</dbReference>
<name>E4YER0_OIKDI</name>
<dbReference type="InterPro" id="IPR000859">
    <property type="entry name" value="CUB_dom"/>
</dbReference>
<sequence>MKFSSLFVTIGAAKKPDQQLSEISKSIGNITCGESLFDFEEGSIQSPGYPENYVNDLGCTWFLENECAESYTITPTNFSLEFNSRCSYDRLTFDSLDGDSSSYIFCGDETTSDFDYDYNGDLFHTNGMDGSFTILGSELQILFTTDYSVVRTGFDIQIVANLRQGCVPGARPEEVCLAERGSEKYSNLAYWETTTTYDKPVPFSNYSTDLNFDSSFFELQCIEKCIETAGCFKIKADGSADDNCMLRGNELTPDDSKTFAINGRTCDEDDARAWIDGRSLTRQYCYFCNIGDAYSFLNDLNGNNPELLEWSSRNSSTVNNQIVSSSKWGFSIAEGRSPDLTASCIWYKFESRTYFRTFLPNNIVDTRVRRDAEDDSAALFQAITQESAEAFVNDLDIGDSGATVVQTDAPEITVEIVEEVATPQDFEFAAAFSAVENIITESITNLPTRGNLKKLEMIKKRFGWFTEFSDAPCANYAGEGVGAGVDYVPPIVDSEDPCATIESFYNALLGYYDDFVCMDRAAENPFGERRMQRTSQYLRGSKKHFNRFLKKLSCIQKL</sequence>
<organism evidence="4">
    <name type="scientific">Oikopleura dioica</name>
    <name type="common">Tunicate</name>
    <dbReference type="NCBI Taxonomy" id="34765"/>
    <lineage>
        <taxon>Eukaryota</taxon>
        <taxon>Metazoa</taxon>
        <taxon>Chordata</taxon>
        <taxon>Tunicata</taxon>
        <taxon>Appendicularia</taxon>
        <taxon>Copelata</taxon>
        <taxon>Oikopleuridae</taxon>
        <taxon>Oikopleura</taxon>
    </lineage>
</organism>
<evidence type="ECO:0000256" key="2">
    <source>
        <dbReference type="PROSITE-ProRule" id="PRU00059"/>
    </source>
</evidence>
<reference evidence="4" key="1">
    <citation type="journal article" date="2010" name="Science">
        <title>Plasticity of animal genome architecture unmasked by rapid evolution of a pelagic tunicate.</title>
        <authorList>
            <person name="Denoeud F."/>
            <person name="Henriet S."/>
            <person name="Mungpakdee S."/>
            <person name="Aury J.M."/>
            <person name="Da Silva C."/>
            <person name="Brinkmann H."/>
            <person name="Mikhaleva J."/>
            <person name="Olsen L.C."/>
            <person name="Jubin C."/>
            <person name="Canestro C."/>
            <person name="Bouquet J.M."/>
            <person name="Danks G."/>
            <person name="Poulain J."/>
            <person name="Campsteijn C."/>
            <person name="Adamski M."/>
            <person name="Cross I."/>
            <person name="Yadetie F."/>
            <person name="Muffato M."/>
            <person name="Louis A."/>
            <person name="Butcher S."/>
            <person name="Tsagkogeorga G."/>
            <person name="Konrad A."/>
            <person name="Singh S."/>
            <person name="Jensen M.F."/>
            <person name="Cong E.H."/>
            <person name="Eikeseth-Otteraa H."/>
            <person name="Noel B."/>
            <person name="Anthouard V."/>
            <person name="Porcel B.M."/>
            <person name="Kachouri-Lafond R."/>
            <person name="Nishino A."/>
            <person name="Ugolini M."/>
            <person name="Chourrout P."/>
            <person name="Nishida H."/>
            <person name="Aasland R."/>
            <person name="Huzurbazar S."/>
            <person name="Westhof E."/>
            <person name="Delsuc F."/>
            <person name="Lehrach H."/>
            <person name="Reinhardt R."/>
            <person name="Weissenbach J."/>
            <person name="Roy S.W."/>
            <person name="Artiguenave F."/>
            <person name="Postlethwait J.H."/>
            <person name="Manak J.R."/>
            <person name="Thompson E.M."/>
            <person name="Jaillon O."/>
            <person name="Du Pasquier L."/>
            <person name="Boudinot P."/>
            <person name="Liberles D.A."/>
            <person name="Volff J.N."/>
            <person name="Philippe H."/>
            <person name="Lenhard B."/>
            <person name="Roest Crollius H."/>
            <person name="Wincker P."/>
            <person name="Chourrout D."/>
        </authorList>
    </citation>
    <scope>NUCLEOTIDE SEQUENCE [LARGE SCALE GENOMIC DNA]</scope>
</reference>
<dbReference type="PANTHER" id="PTHR24255:SF31">
    <property type="entry name" value="CUBILIN-LIKE PROTEIN"/>
    <property type="match status" value="1"/>
</dbReference>
<dbReference type="Gene3D" id="2.60.120.290">
    <property type="entry name" value="Spermadhesin, CUB domain"/>
    <property type="match status" value="1"/>
</dbReference>
<accession>E4YER0</accession>
<dbReference type="Pfam" id="PF00431">
    <property type="entry name" value="CUB"/>
    <property type="match status" value="1"/>
</dbReference>
<evidence type="ECO:0000256" key="1">
    <source>
        <dbReference type="ARBA" id="ARBA00023157"/>
    </source>
</evidence>
<dbReference type="Proteomes" id="UP000011014">
    <property type="component" value="Unassembled WGS sequence"/>
</dbReference>
<gene>
    <name evidence="4" type="ORF">GSOID_T00021974001</name>
</gene>
<evidence type="ECO:0000313" key="4">
    <source>
        <dbReference type="EMBL" id="CBY33997.1"/>
    </source>
</evidence>
<dbReference type="PROSITE" id="PS01180">
    <property type="entry name" value="CUB"/>
    <property type="match status" value="1"/>
</dbReference>
<dbReference type="AlphaFoldDB" id="E4YER0"/>
<dbReference type="GO" id="GO:0005615">
    <property type="term" value="C:extracellular space"/>
    <property type="evidence" value="ECO:0007669"/>
    <property type="project" value="TreeGrafter"/>
</dbReference>
<dbReference type="SUPFAM" id="SSF49854">
    <property type="entry name" value="Spermadhesin, CUB domain"/>
    <property type="match status" value="1"/>
</dbReference>
<keyword evidence="1 2" id="KW-1015">Disulfide bond</keyword>
<feature type="disulfide bond" evidence="2">
    <location>
        <begin position="32"/>
        <end position="59"/>
    </location>
</feature>